<dbReference type="RefSeq" id="WP_123233204.1">
    <property type="nucleotide sequence ID" value="NZ_RJSG01000002.1"/>
</dbReference>
<proteinExistence type="predicted"/>
<keyword evidence="3" id="KW-1185">Reference proteome</keyword>
<feature type="transmembrane region" description="Helical" evidence="1">
    <location>
        <begin position="31"/>
        <end position="50"/>
    </location>
</feature>
<dbReference type="EMBL" id="RJSG01000002">
    <property type="protein sequence ID" value="RNL78703.1"/>
    <property type="molecule type" value="Genomic_DNA"/>
</dbReference>
<keyword evidence="1" id="KW-1133">Transmembrane helix</keyword>
<dbReference type="Proteomes" id="UP000277094">
    <property type="component" value="Unassembled WGS sequence"/>
</dbReference>
<reference evidence="2 3" key="1">
    <citation type="submission" date="2018-11" db="EMBL/GenBank/DDBJ databases">
        <authorList>
            <person name="Li F."/>
        </authorList>
    </citation>
    <scope>NUCLEOTIDE SEQUENCE [LARGE SCALE GENOMIC DNA]</scope>
    <source>
        <strain evidence="2 3">KIS18-7</strain>
    </source>
</reference>
<comment type="caution">
    <text evidence="2">The sequence shown here is derived from an EMBL/GenBank/DDBJ whole genome shotgun (WGS) entry which is preliminary data.</text>
</comment>
<feature type="transmembrane region" description="Helical" evidence="1">
    <location>
        <begin position="81"/>
        <end position="101"/>
    </location>
</feature>
<accession>A0A3N0DTH7</accession>
<sequence>MTDRAESFEEWRDRTAEPRRAPVRSWTVREALALGVGVGLGSLVLLGLGMTYLGELTGLVAVSALMMAAVLAWVPEKHQPLADVLSVVALVALAGLFRMLADGSFDDAVALAIGVAIVAALRLRGWYALR</sequence>
<protein>
    <submittedName>
        <fullName evidence="2">Uncharacterized protein</fullName>
    </submittedName>
</protein>
<evidence type="ECO:0000313" key="3">
    <source>
        <dbReference type="Proteomes" id="UP000277094"/>
    </source>
</evidence>
<gene>
    <name evidence="2" type="ORF">EFL95_06365</name>
</gene>
<name>A0A3N0DTH7_9ACTN</name>
<organism evidence="2 3">
    <name type="scientific">Nocardioides marmorisolisilvae</name>
    <dbReference type="NCBI Taxonomy" id="1542737"/>
    <lineage>
        <taxon>Bacteria</taxon>
        <taxon>Bacillati</taxon>
        <taxon>Actinomycetota</taxon>
        <taxon>Actinomycetes</taxon>
        <taxon>Propionibacteriales</taxon>
        <taxon>Nocardioidaceae</taxon>
        <taxon>Nocardioides</taxon>
    </lineage>
</organism>
<dbReference type="AlphaFoldDB" id="A0A3N0DTH7"/>
<feature type="transmembrane region" description="Helical" evidence="1">
    <location>
        <begin position="56"/>
        <end position="74"/>
    </location>
</feature>
<evidence type="ECO:0000256" key="1">
    <source>
        <dbReference type="SAM" id="Phobius"/>
    </source>
</evidence>
<keyword evidence="1" id="KW-0472">Membrane</keyword>
<evidence type="ECO:0000313" key="2">
    <source>
        <dbReference type="EMBL" id="RNL78703.1"/>
    </source>
</evidence>
<feature type="transmembrane region" description="Helical" evidence="1">
    <location>
        <begin position="107"/>
        <end position="127"/>
    </location>
</feature>
<keyword evidence="1" id="KW-0812">Transmembrane</keyword>